<evidence type="ECO:0000256" key="20">
    <source>
        <dbReference type="ARBA" id="ARBA00044924"/>
    </source>
</evidence>
<evidence type="ECO:0000259" key="26">
    <source>
        <dbReference type="PROSITE" id="PS50850"/>
    </source>
</evidence>
<evidence type="ECO:0000256" key="12">
    <source>
        <dbReference type="ARBA" id="ARBA00044891"/>
    </source>
</evidence>
<evidence type="ECO:0000256" key="2">
    <source>
        <dbReference type="ARBA" id="ARBA00008335"/>
    </source>
</evidence>
<evidence type="ECO:0000256" key="23">
    <source>
        <dbReference type="ARBA" id="ARBA00045709"/>
    </source>
</evidence>
<comment type="catalytic activity">
    <reaction evidence="11">
        <text>L-alpha-aminoacyl-L-histidine(out) = L-alpha-aminoacyl-L-histidine(in)</text>
        <dbReference type="Rhea" id="RHEA:79375"/>
        <dbReference type="ChEBI" id="CHEBI:229967"/>
    </reaction>
</comment>
<evidence type="ECO:0000256" key="21">
    <source>
        <dbReference type="ARBA" id="ARBA00044985"/>
    </source>
</evidence>
<evidence type="ECO:0000313" key="27">
    <source>
        <dbReference type="EMBL" id="MCP8351762.1"/>
    </source>
</evidence>
<keyword evidence="6 25" id="KW-0472">Membrane</keyword>
<dbReference type="Proteomes" id="UP001320768">
    <property type="component" value="Unassembled WGS sequence"/>
</dbReference>
<feature type="transmembrane region" description="Helical" evidence="25">
    <location>
        <begin position="349"/>
        <end position="368"/>
    </location>
</feature>
<evidence type="ECO:0000256" key="14">
    <source>
        <dbReference type="ARBA" id="ARBA00044898"/>
    </source>
</evidence>
<protein>
    <recommendedName>
        <fullName evidence="21">Lysosomal dipeptide transporter MFSD1</fullName>
    </recommendedName>
    <alternativeName>
        <fullName evidence="22">Major facilitator superfamily domain-containing protein 1</fullName>
    </alternativeName>
</protein>
<dbReference type="Pfam" id="PF07690">
    <property type="entry name" value="MFS_1"/>
    <property type="match status" value="1"/>
</dbReference>
<feature type="transmembrane region" description="Helical" evidence="25">
    <location>
        <begin position="135"/>
        <end position="153"/>
    </location>
</feature>
<evidence type="ECO:0000256" key="1">
    <source>
        <dbReference type="ARBA" id="ARBA00004155"/>
    </source>
</evidence>
<feature type="transmembrane region" description="Helical" evidence="25">
    <location>
        <begin position="104"/>
        <end position="123"/>
    </location>
</feature>
<dbReference type="PROSITE" id="PS50850">
    <property type="entry name" value="MFS"/>
    <property type="match status" value="1"/>
</dbReference>
<feature type="transmembrane region" description="Helical" evidence="25">
    <location>
        <begin position="80"/>
        <end position="98"/>
    </location>
</feature>
<evidence type="ECO:0000256" key="10">
    <source>
        <dbReference type="ARBA" id="ARBA00044881"/>
    </source>
</evidence>
<proteinExistence type="inferred from homology"/>
<comment type="catalytic activity">
    <reaction evidence="14">
        <text>L-aspartyl-L-lysine(out) = L-aspartyl-L-lysine(in)</text>
        <dbReference type="Rhea" id="RHEA:79411"/>
        <dbReference type="ChEBI" id="CHEBI:229953"/>
    </reaction>
</comment>
<dbReference type="SUPFAM" id="SSF103473">
    <property type="entry name" value="MFS general substrate transporter"/>
    <property type="match status" value="1"/>
</dbReference>
<name>A0ABT1L3G7_9GAMM</name>
<keyword evidence="4 25" id="KW-0812">Transmembrane</keyword>
<feature type="transmembrane region" description="Helical" evidence="25">
    <location>
        <begin position="254"/>
        <end position="273"/>
    </location>
</feature>
<dbReference type="Gene3D" id="1.20.1250.20">
    <property type="entry name" value="MFS general substrate transporter like domains"/>
    <property type="match status" value="2"/>
</dbReference>
<evidence type="ECO:0000256" key="25">
    <source>
        <dbReference type="SAM" id="Phobius"/>
    </source>
</evidence>
<evidence type="ECO:0000313" key="28">
    <source>
        <dbReference type="Proteomes" id="UP001320768"/>
    </source>
</evidence>
<evidence type="ECO:0000256" key="17">
    <source>
        <dbReference type="ARBA" id="ARBA00044903"/>
    </source>
</evidence>
<keyword evidence="5 25" id="KW-1133">Transmembrane helix</keyword>
<evidence type="ECO:0000256" key="6">
    <source>
        <dbReference type="ARBA" id="ARBA00023136"/>
    </source>
</evidence>
<feature type="domain" description="Major facilitator superfamily (MFS) profile" evidence="26">
    <location>
        <begin position="7"/>
        <end position="413"/>
    </location>
</feature>
<feature type="transmembrane region" description="Helical" evidence="25">
    <location>
        <begin position="285"/>
        <end position="302"/>
    </location>
</feature>
<dbReference type="InterPro" id="IPR011701">
    <property type="entry name" value="MFS"/>
</dbReference>
<dbReference type="PANTHER" id="PTHR23512:SF3">
    <property type="entry name" value="MAJOR FACILITATOR SUPERFAMILY DOMAIN-CONTAINING PROTEIN 1"/>
    <property type="match status" value="1"/>
</dbReference>
<feature type="transmembrane region" description="Helical" evidence="25">
    <location>
        <begin position="47"/>
        <end position="68"/>
    </location>
</feature>
<evidence type="ECO:0000256" key="24">
    <source>
        <dbReference type="ARBA" id="ARBA00046376"/>
    </source>
</evidence>
<feature type="transmembrane region" description="Helical" evidence="25">
    <location>
        <begin position="217"/>
        <end position="234"/>
    </location>
</feature>
<comment type="catalytic activity">
    <reaction evidence="9">
        <text>L-histidyl-glycine(out) = L-histidyl-glycine(in)</text>
        <dbReference type="Rhea" id="RHEA:79395"/>
        <dbReference type="ChEBI" id="CHEBI:229957"/>
    </reaction>
</comment>
<evidence type="ECO:0000256" key="3">
    <source>
        <dbReference type="ARBA" id="ARBA00022448"/>
    </source>
</evidence>
<evidence type="ECO:0000256" key="16">
    <source>
        <dbReference type="ARBA" id="ARBA00044900"/>
    </source>
</evidence>
<dbReference type="InterPro" id="IPR020846">
    <property type="entry name" value="MFS_dom"/>
</dbReference>
<comment type="catalytic activity">
    <reaction evidence="15">
        <text>L-arginyl-L-alpha-amino acid(out) = L-arginyl-L-alpha-amino acid(in)</text>
        <dbReference type="Rhea" id="RHEA:79371"/>
        <dbReference type="ChEBI" id="CHEBI:84315"/>
    </reaction>
</comment>
<comment type="catalytic activity">
    <reaction evidence="10">
        <text>L-alpha-aminoacyl-L-arginine(out) = L-alpha-aminoacyl-L-arginine(in)</text>
        <dbReference type="Rhea" id="RHEA:79367"/>
        <dbReference type="ChEBI" id="CHEBI:229968"/>
    </reaction>
</comment>
<comment type="catalytic activity">
    <reaction evidence="18">
        <text>L-histidyl-L-alpha-amino acid(out) = L-histidyl-L-alpha-amino acid(in)</text>
        <dbReference type="Rhea" id="RHEA:79379"/>
        <dbReference type="ChEBI" id="CHEBI:229964"/>
    </reaction>
</comment>
<evidence type="ECO:0000256" key="15">
    <source>
        <dbReference type="ARBA" id="ARBA00044899"/>
    </source>
</evidence>
<accession>A0ABT1L3G7</accession>
<evidence type="ECO:0000256" key="9">
    <source>
        <dbReference type="ARBA" id="ARBA00044878"/>
    </source>
</evidence>
<comment type="catalytic activity">
    <reaction evidence="16">
        <text>L-lysyl-L-lysine(out) = L-lysyl-L-lysine(in)</text>
        <dbReference type="Rhea" id="RHEA:79403"/>
        <dbReference type="ChEBI" id="CHEBI:229956"/>
    </reaction>
</comment>
<comment type="catalytic activity">
    <reaction evidence="17">
        <text>L-arginyl-glycine(out) = L-arginyl-glycine(in)</text>
        <dbReference type="Rhea" id="RHEA:79391"/>
        <dbReference type="ChEBI" id="CHEBI:229955"/>
    </reaction>
</comment>
<keyword evidence="28" id="KW-1185">Reference proteome</keyword>
<comment type="catalytic activity">
    <reaction evidence="20">
        <text>L-lysyl-glycine(out) = L-lysyl-glycine(in)</text>
        <dbReference type="Rhea" id="RHEA:79407"/>
        <dbReference type="ChEBI" id="CHEBI:191202"/>
    </reaction>
</comment>
<reference evidence="27 28" key="1">
    <citation type="journal article" date="2022" name="Nat. Microbiol.">
        <title>The microbiome of a bacterivorous marine choanoflagellate contains a resource-demanding obligate bacterial associate.</title>
        <authorList>
            <person name="Needham D.M."/>
            <person name="Poirier C."/>
            <person name="Bachy C."/>
            <person name="George E.E."/>
            <person name="Wilken S."/>
            <person name="Yung C.C.M."/>
            <person name="Limardo A.J."/>
            <person name="Morando M."/>
            <person name="Sudek L."/>
            <person name="Malmstrom R.R."/>
            <person name="Keeling P.J."/>
            <person name="Santoro A.E."/>
            <person name="Worden A.Z."/>
        </authorList>
    </citation>
    <scope>NUCLEOTIDE SEQUENCE [LARGE SCALE GENOMIC DNA]</scope>
    <source>
        <strain evidence="27 28">Comchoano-2</strain>
    </source>
</reference>
<comment type="catalytic activity">
    <reaction evidence="12">
        <text>L-lysyl-L-alpha-amino acid(out) = L-lysyl-L-alpha-amino acid(in)</text>
        <dbReference type="Rhea" id="RHEA:79387"/>
        <dbReference type="ChEBI" id="CHEBI:229965"/>
    </reaction>
</comment>
<dbReference type="InterPro" id="IPR036259">
    <property type="entry name" value="MFS_trans_sf"/>
</dbReference>
<sequence length="419" mass="46023">MLRHQKNSLLGGLGWFIASAFYGYQAAIKAMVVTLSDQMMADYSIGLSQFAMVTTAYAIGYAAMQIPVGIGLDHFSLKKMMTSAIGTFAVCCFCLSLTNHYLVILMLRFIMGISAAASVLGAFKVCAEWFDSNMFATLSGLTVTLGFLTGVLGNKPVLYLSSIYSIQEIFFGLGIFGILLAFAAFVFIKNFEPIKAKPLRTKQLLNDISEISCNKKSLVLIFYAMLVYTPMLILNETYGAIFFKTYFGYDANNTADILSAILITSAIAAPLLGWISDRSGKRRPIIVLAPIIVLVCLLMILFRVDLLAGDYSILITALLCIVFSAMTWGFLLSYSVFKETHSSHVVSTGLGMMNSINMLGGIIIVPIIGQLMEALPNLYPSLTSQDIYFYAFLSLPLIILSTLPLLRHIPETNCRSLYD</sequence>
<dbReference type="EMBL" id="JAKUDN010000001">
    <property type="protein sequence ID" value="MCP8351762.1"/>
    <property type="molecule type" value="Genomic_DNA"/>
</dbReference>
<evidence type="ECO:0000256" key="7">
    <source>
        <dbReference type="ARBA" id="ARBA00023228"/>
    </source>
</evidence>
<comment type="similarity">
    <text evidence="2">Belongs to the major facilitator superfamily.</text>
</comment>
<dbReference type="RefSeq" id="WP_258568876.1">
    <property type="nucleotide sequence ID" value="NZ_JAKUDN010000001.1"/>
</dbReference>
<comment type="function">
    <text evidence="23">Lysosomal dipeptide uniporter that selectively exports lysine, arginine or histidine-containing dipeptides with a net positive charge from the lysosome lumen into the cytosol. Could play a role in a specific type of protein O-glycosylation indirectly regulating macrophages migration and tissue invasion. Also essential for liver homeostasis.</text>
</comment>
<comment type="subcellular location">
    <subcellularLocation>
        <location evidence="1">Lysosome membrane</location>
        <topology evidence="1">Multi-pass membrane protein</topology>
    </subcellularLocation>
</comment>
<evidence type="ECO:0000256" key="8">
    <source>
        <dbReference type="ARBA" id="ARBA00044876"/>
    </source>
</evidence>
<feature type="transmembrane region" description="Helical" evidence="25">
    <location>
        <begin position="169"/>
        <end position="188"/>
    </location>
</feature>
<keyword evidence="3" id="KW-0813">Transport</keyword>
<dbReference type="PANTHER" id="PTHR23512">
    <property type="entry name" value="MAJOR FACILITATOR SUPERFAMILY DOMAIN-CONTAINING PROTEIN 1"/>
    <property type="match status" value="1"/>
</dbReference>
<feature type="transmembrane region" description="Helical" evidence="25">
    <location>
        <begin position="314"/>
        <end position="337"/>
    </location>
</feature>
<comment type="subunit">
    <text evidence="24">Homodimer. Interacts with lysosomal protein GLMP (via lumenal domain); the interaction starts while both proteins are still in the endoplasmic reticulum and is required for stabilization of MFSD1 in lysosomes but has no direct effect on its targeting to lysosomes or transporter activity.</text>
</comment>
<gene>
    <name evidence="27" type="ORF">MKS91_00430</name>
</gene>
<evidence type="ECO:0000256" key="13">
    <source>
        <dbReference type="ARBA" id="ARBA00044893"/>
    </source>
</evidence>
<evidence type="ECO:0000256" key="19">
    <source>
        <dbReference type="ARBA" id="ARBA00044919"/>
    </source>
</evidence>
<comment type="catalytic activity">
    <reaction evidence="13">
        <text>L-alpha-aminoacyl-L-lysine(out) = L-alpha-aminoacyl-L-lysine(in)</text>
        <dbReference type="Rhea" id="RHEA:79383"/>
        <dbReference type="ChEBI" id="CHEBI:229966"/>
    </reaction>
</comment>
<comment type="caution">
    <text evidence="27">The sequence shown here is derived from an EMBL/GenBank/DDBJ whole genome shotgun (WGS) entry which is preliminary data.</text>
</comment>
<feature type="transmembrane region" description="Helical" evidence="25">
    <location>
        <begin position="388"/>
        <end position="406"/>
    </location>
</feature>
<evidence type="ECO:0000256" key="18">
    <source>
        <dbReference type="ARBA" id="ARBA00044912"/>
    </source>
</evidence>
<evidence type="ECO:0000256" key="4">
    <source>
        <dbReference type="ARBA" id="ARBA00022692"/>
    </source>
</evidence>
<evidence type="ECO:0000256" key="11">
    <source>
        <dbReference type="ARBA" id="ARBA00044884"/>
    </source>
</evidence>
<evidence type="ECO:0000256" key="5">
    <source>
        <dbReference type="ARBA" id="ARBA00022989"/>
    </source>
</evidence>
<organism evidence="27 28">
    <name type="scientific">Candidatus Synchoanobacter obligatus</name>
    <dbReference type="NCBI Taxonomy" id="2919597"/>
    <lineage>
        <taxon>Bacteria</taxon>
        <taxon>Pseudomonadati</taxon>
        <taxon>Pseudomonadota</taxon>
        <taxon>Gammaproteobacteria</taxon>
        <taxon>Candidatus Comchoanobacterales</taxon>
        <taxon>Candidatus Comchoanobacteraceae</taxon>
        <taxon>Candidatus Synchoanobacter</taxon>
    </lineage>
</organism>
<comment type="catalytic activity">
    <reaction evidence="19">
        <text>L-alanyl-L-lysine(out) = L-alanyl-L-lysine(in)</text>
        <dbReference type="Rhea" id="RHEA:79415"/>
        <dbReference type="ChEBI" id="CHEBI:192470"/>
    </reaction>
</comment>
<dbReference type="InterPro" id="IPR052187">
    <property type="entry name" value="MFSD1"/>
</dbReference>
<evidence type="ECO:0000256" key="22">
    <source>
        <dbReference type="ARBA" id="ARBA00045018"/>
    </source>
</evidence>
<comment type="catalytic activity">
    <reaction evidence="8">
        <text>L-lysyl-L-alanine(out) = L-lysyl-L-alanine(in)</text>
        <dbReference type="Rhea" id="RHEA:79399"/>
        <dbReference type="ChEBI" id="CHEBI:229954"/>
    </reaction>
</comment>
<keyword evidence="7" id="KW-0458">Lysosome</keyword>